<dbReference type="Gene3D" id="2.60.120.560">
    <property type="entry name" value="Exo-inulinase, domain 1"/>
    <property type="match status" value="1"/>
</dbReference>
<dbReference type="HOGENOM" id="CLU_073042_1_1_10"/>
<evidence type="ECO:0000259" key="1">
    <source>
        <dbReference type="Pfam" id="PF06439"/>
    </source>
</evidence>
<reference evidence="2 3" key="1">
    <citation type="submission" date="2012-02" db="EMBL/GenBank/DDBJ databases">
        <title>Improved High-Quality Draft genome of Joostella marina DSM 19592.</title>
        <authorList>
            <consortium name="US DOE Joint Genome Institute (JGI-PGF)"/>
            <person name="Lucas S."/>
            <person name="Copeland A."/>
            <person name="Lapidus A."/>
            <person name="Bruce D."/>
            <person name="Goodwin L."/>
            <person name="Pitluck S."/>
            <person name="Peters L."/>
            <person name="Chertkov O."/>
            <person name="Ovchinnikova G."/>
            <person name="Kyrpides N."/>
            <person name="Mavromatis K."/>
            <person name="Detter J.C."/>
            <person name="Han C."/>
            <person name="Land M."/>
            <person name="Hauser L."/>
            <person name="Markowitz V."/>
            <person name="Cheng J.-F."/>
            <person name="Hugenholtz P."/>
            <person name="Woyke T."/>
            <person name="Wu D."/>
            <person name="Tindall B."/>
            <person name="Brambilla E."/>
            <person name="Klenk H.-P."/>
            <person name="Eisen J.A."/>
        </authorList>
    </citation>
    <scope>NUCLEOTIDE SEQUENCE [LARGE SCALE GENOMIC DNA]</scope>
    <source>
        <strain evidence="2 3">DSM 19592</strain>
    </source>
</reference>
<dbReference type="Proteomes" id="UP000004690">
    <property type="component" value="Unassembled WGS sequence"/>
</dbReference>
<dbReference type="eggNOG" id="ENOG502Z7HW">
    <property type="taxonomic scope" value="Bacteria"/>
</dbReference>
<dbReference type="OrthoDB" id="9787527at2"/>
<dbReference type="GO" id="GO:0016787">
    <property type="term" value="F:hydrolase activity"/>
    <property type="evidence" value="ECO:0007669"/>
    <property type="project" value="InterPro"/>
</dbReference>
<dbReference type="RefSeq" id="WP_008611139.1">
    <property type="nucleotide sequence ID" value="NZ_JH651379.1"/>
</dbReference>
<feature type="domain" description="3-keto-alpha-glucoside-1,2-lyase/3-keto-2-hydroxy-glucal hydratase" evidence="1">
    <location>
        <begin position="39"/>
        <end position="270"/>
    </location>
</feature>
<evidence type="ECO:0000313" key="2">
    <source>
        <dbReference type="EMBL" id="EIJ38043.1"/>
    </source>
</evidence>
<protein>
    <recommendedName>
        <fullName evidence="1">3-keto-alpha-glucoside-1,2-lyase/3-keto-2-hydroxy-glucal hydratase domain-containing protein</fullName>
    </recommendedName>
</protein>
<dbReference type="InterPro" id="IPR010496">
    <property type="entry name" value="AL/BT2_dom"/>
</dbReference>
<accession>I3C350</accession>
<proteinExistence type="predicted"/>
<organism evidence="2 3">
    <name type="scientific">Galbibacter orientalis DSM 19592</name>
    <dbReference type="NCBI Taxonomy" id="926559"/>
    <lineage>
        <taxon>Bacteria</taxon>
        <taxon>Pseudomonadati</taxon>
        <taxon>Bacteroidota</taxon>
        <taxon>Flavobacteriia</taxon>
        <taxon>Flavobacteriales</taxon>
        <taxon>Flavobacteriaceae</taxon>
        <taxon>Galbibacter</taxon>
    </lineage>
</organism>
<name>I3C350_9FLAO</name>
<dbReference type="STRING" id="926559.JoomaDRAFT_1022"/>
<sequence length="297" mass="33716">MKIYQFILLSALISIVACKSKEEKKEEPIKQTDTAVQLEWQQLFNGEDLSGWTPKIRHHEVGENYANTFSVKDGYITVNYDDYHDVFNKQYGHLFYNKPFSAYFLAVEYRFVGEQIADGEGWAYRNSGAMLHGQAPETMLKDQDFPISIEGQFLGGNPDTDDERSTLNLCTPGTNVVYKDSLFTPHCTNSLSKTYRGDQWVRGTFLVLKDSIVKHILEGETVLEYINPTIGGSGVTDFDKTAKQDGKPLTEGYISIQSESHPIQFRKVEIIDLDPIYNDKDKLNATIDAILKEEKAK</sequence>
<dbReference type="EMBL" id="JH651379">
    <property type="protein sequence ID" value="EIJ38043.1"/>
    <property type="molecule type" value="Genomic_DNA"/>
</dbReference>
<keyword evidence="3" id="KW-1185">Reference proteome</keyword>
<dbReference type="Pfam" id="PF06439">
    <property type="entry name" value="3keto-disac_hyd"/>
    <property type="match status" value="1"/>
</dbReference>
<dbReference type="AlphaFoldDB" id="I3C350"/>
<evidence type="ECO:0000313" key="3">
    <source>
        <dbReference type="Proteomes" id="UP000004690"/>
    </source>
</evidence>
<gene>
    <name evidence="2" type="ORF">JoomaDRAFT_1022</name>
</gene>
<dbReference type="PROSITE" id="PS51257">
    <property type="entry name" value="PROKAR_LIPOPROTEIN"/>
    <property type="match status" value="1"/>
</dbReference>